<name>A0AAE1APU9_9GAST</name>
<dbReference type="Proteomes" id="UP001283361">
    <property type="component" value="Unassembled WGS sequence"/>
</dbReference>
<gene>
    <name evidence="1" type="ORF">RRG08_026743</name>
</gene>
<evidence type="ECO:0000313" key="1">
    <source>
        <dbReference type="EMBL" id="KAK3791840.1"/>
    </source>
</evidence>
<sequence length="136" mass="14922">MDKWNNWSGEALKIFQKCLAFKAFVVTFNDTSEVSGGSGQSLYNCAVFLHPRVLRNVSPRCLVSLDSQPLSTRVSCQLSFGERAARVWSVGIPEFGTCNQHGQTGKREITALGTPSPAVAGKARRRYVVRTRLGST</sequence>
<accession>A0AAE1APU9</accession>
<dbReference type="EMBL" id="JAWDGP010001428">
    <property type="protein sequence ID" value="KAK3791840.1"/>
    <property type="molecule type" value="Genomic_DNA"/>
</dbReference>
<dbReference type="AlphaFoldDB" id="A0AAE1APU9"/>
<reference evidence="1" key="1">
    <citation type="journal article" date="2023" name="G3 (Bethesda)">
        <title>A reference genome for the long-term kleptoplast-retaining sea slug Elysia crispata morphotype clarki.</title>
        <authorList>
            <person name="Eastman K.E."/>
            <person name="Pendleton A.L."/>
            <person name="Shaikh M.A."/>
            <person name="Suttiyut T."/>
            <person name="Ogas R."/>
            <person name="Tomko P."/>
            <person name="Gavelis G."/>
            <person name="Widhalm J.R."/>
            <person name="Wisecaver J.H."/>
        </authorList>
    </citation>
    <scope>NUCLEOTIDE SEQUENCE</scope>
    <source>
        <strain evidence="1">ECLA1</strain>
    </source>
</reference>
<proteinExistence type="predicted"/>
<protein>
    <submittedName>
        <fullName evidence="1">Uncharacterized protein</fullName>
    </submittedName>
</protein>
<organism evidence="1 2">
    <name type="scientific">Elysia crispata</name>
    <name type="common">lettuce slug</name>
    <dbReference type="NCBI Taxonomy" id="231223"/>
    <lineage>
        <taxon>Eukaryota</taxon>
        <taxon>Metazoa</taxon>
        <taxon>Spiralia</taxon>
        <taxon>Lophotrochozoa</taxon>
        <taxon>Mollusca</taxon>
        <taxon>Gastropoda</taxon>
        <taxon>Heterobranchia</taxon>
        <taxon>Euthyneura</taxon>
        <taxon>Panpulmonata</taxon>
        <taxon>Sacoglossa</taxon>
        <taxon>Placobranchoidea</taxon>
        <taxon>Plakobranchidae</taxon>
        <taxon>Elysia</taxon>
    </lineage>
</organism>
<comment type="caution">
    <text evidence="1">The sequence shown here is derived from an EMBL/GenBank/DDBJ whole genome shotgun (WGS) entry which is preliminary data.</text>
</comment>
<keyword evidence="2" id="KW-1185">Reference proteome</keyword>
<evidence type="ECO:0000313" key="2">
    <source>
        <dbReference type="Proteomes" id="UP001283361"/>
    </source>
</evidence>